<name>X1FW01_9ZZZZ</name>
<accession>X1FW01</accession>
<reference evidence="1" key="1">
    <citation type="journal article" date="2014" name="Front. Microbiol.">
        <title>High frequency of phylogenetically diverse reductive dehalogenase-homologous genes in deep subseafloor sedimentary metagenomes.</title>
        <authorList>
            <person name="Kawai M."/>
            <person name="Futagami T."/>
            <person name="Toyoda A."/>
            <person name="Takaki Y."/>
            <person name="Nishi S."/>
            <person name="Hori S."/>
            <person name="Arai W."/>
            <person name="Tsubouchi T."/>
            <person name="Morono Y."/>
            <person name="Uchiyama I."/>
            <person name="Ito T."/>
            <person name="Fujiyama A."/>
            <person name="Inagaki F."/>
            <person name="Takami H."/>
        </authorList>
    </citation>
    <scope>NUCLEOTIDE SEQUENCE</scope>
    <source>
        <strain evidence="1">Expedition CK06-06</strain>
    </source>
</reference>
<organism evidence="1">
    <name type="scientific">marine sediment metagenome</name>
    <dbReference type="NCBI Taxonomy" id="412755"/>
    <lineage>
        <taxon>unclassified sequences</taxon>
        <taxon>metagenomes</taxon>
        <taxon>ecological metagenomes</taxon>
    </lineage>
</organism>
<proteinExistence type="predicted"/>
<evidence type="ECO:0000313" key="1">
    <source>
        <dbReference type="EMBL" id="GAH49841.1"/>
    </source>
</evidence>
<dbReference type="AlphaFoldDB" id="X1FW01"/>
<sequence>MISESIRFQNGIVMVFDEKGEQMPEFQGRYEEVRAKILARAPKSARFFHGVWLNPLDNANPVLRKEW</sequence>
<comment type="caution">
    <text evidence="1">The sequence shown here is derived from an EMBL/GenBank/DDBJ whole genome shotgun (WGS) entry which is preliminary data.</text>
</comment>
<dbReference type="EMBL" id="BARU01021833">
    <property type="protein sequence ID" value="GAH49841.1"/>
    <property type="molecule type" value="Genomic_DNA"/>
</dbReference>
<gene>
    <name evidence="1" type="ORF">S03H2_35661</name>
</gene>
<protein>
    <submittedName>
        <fullName evidence="1">Uncharacterized protein</fullName>
    </submittedName>
</protein>